<evidence type="ECO:0000256" key="5">
    <source>
        <dbReference type="ARBA" id="ARBA00022679"/>
    </source>
</evidence>
<feature type="compositionally biased region" description="Low complexity" evidence="11">
    <location>
        <begin position="52"/>
        <end position="61"/>
    </location>
</feature>
<dbReference type="PANTHER" id="PTHR12413:SF2">
    <property type="entry name" value="DOLICHYL PYROPHOSPHATE GLC1MAN9GLCNAC2 ALPHA-1,3-GLUCOSYLTRANSFERASE-RELATED"/>
    <property type="match status" value="1"/>
</dbReference>
<evidence type="ECO:0000256" key="7">
    <source>
        <dbReference type="ARBA" id="ARBA00022824"/>
    </source>
</evidence>
<keyword evidence="5 10" id="KW-0808">Transferase</keyword>
<evidence type="ECO:0000313" key="13">
    <source>
        <dbReference type="Proteomes" id="UP000251960"/>
    </source>
</evidence>
<evidence type="ECO:0000256" key="11">
    <source>
        <dbReference type="SAM" id="MobiDB-lite"/>
    </source>
</evidence>
<evidence type="ECO:0000256" key="4">
    <source>
        <dbReference type="ARBA" id="ARBA00022676"/>
    </source>
</evidence>
<feature type="transmembrane region" description="Helical" evidence="10">
    <location>
        <begin position="268"/>
        <end position="295"/>
    </location>
</feature>
<dbReference type="PANTHER" id="PTHR12413">
    <property type="entry name" value="DOLICHYL GLYCOSYLTRANSFERASE"/>
    <property type="match status" value="1"/>
</dbReference>
<reference evidence="12 13" key="1">
    <citation type="journal article" date="2018" name="Nat. Genet.">
        <title>Extensive intraspecific gene order and gene structural variations between Mo17 and other maize genomes.</title>
        <authorList>
            <person name="Sun S."/>
            <person name="Zhou Y."/>
            <person name="Chen J."/>
            <person name="Shi J."/>
            <person name="Zhao H."/>
            <person name="Zhao H."/>
            <person name="Song W."/>
            <person name="Zhang M."/>
            <person name="Cui Y."/>
            <person name="Dong X."/>
            <person name="Liu H."/>
            <person name="Ma X."/>
            <person name="Jiao Y."/>
            <person name="Wang B."/>
            <person name="Wei X."/>
            <person name="Stein J.C."/>
            <person name="Glaubitz J.C."/>
            <person name="Lu F."/>
            <person name="Yu G."/>
            <person name="Liang C."/>
            <person name="Fengler K."/>
            <person name="Li B."/>
            <person name="Rafalski A."/>
            <person name="Schnable P.S."/>
            <person name="Ware D.H."/>
            <person name="Buckler E.S."/>
            <person name="Lai J."/>
        </authorList>
    </citation>
    <scope>NUCLEOTIDE SEQUENCE [LARGE SCALE GENOMIC DNA]</scope>
    <source>
        <strain evidence="13">cv. Missouri 17</strain>
        <tissue evidence="12">Seedling</tissue>
    </source>
</reference>
<evidence type="ECO:0000256" key="2">
    <source>
        <dbReference type="ARBA" id="ARBA00004922"/>
    </source>
</evidence>
<keyword evidence="9 10" id="KW-0472">Membrane</keyword>
<proteinExistence type="inferred from homology"/>
<dbReference type="Proteomes" id="UP000251960">
    <property type="component" value="Chromosome 5"/>
</dbReference>
<feature type="transmembrane region" description="Helical" evidence="10">
    <location>
        <begin position="515"/>
        <end position="538"/>
    </location>
</feature>
<dbReference type="UniPathway" id="UPA00378"/>
<organism evidence="12 13">
    <name type="scientific">Zea mays</name>
    <name type="common">Maize</name>
    <dbReference type="NCBI Taxonomy" id="4577"/>
    <lineage>
        <taxon>Eukaryota</taxon>
        <taxon>Viridiplantae</taxon>
        <taxon>Streptophyta</taxon>
        <taxon>Embryophyta</taxon>
        <taxon>Tracheophyta</taxon>
        <taxon>Spermatophyta</taxon>
        <taxon>Magnoliopsida</taxon>
        <taxon>Liliopsida</taxon>
        <taxon>Poales</taxon>
        <taxon>Poaceae</taxon>
        <taxon>PACMAD clade</taxon>
        <taxon>Panicoideae</taxon>
        <taxon>Andropogonodae</taxon>
        <taxon>Andropogoneae</taxon>
        <taxon>Tripsacinae</taxon>
        <taxon>Zea</taxon>
    </lineage>
</organism>
<comment type="similarity">
    <text evidence="3 10">Belongs to the ALG6/ALG8 glucosyltransferase family.</text>
</comment>
<protein>
    <recommendedName>
        <fullName evidence="10">Alpha-1,3-glucosyltransferase</fullName>
        <ecNumber evidence="10">2.4.1.-</ecNumber>
    </recommendedName>
</protein>
<gene>
    <name evidence="12" type="primary">At2g44660</name>
    <name evidence="12" type="ORF">Zm00014a_016949</name>
</gene>
<keyword evidence="8 10" id="KW-1133">Transmembrane helix</keyword>
<dbReference type="EMBL" id="NCVQ01000006">
    <property type="protein sequence ID" value="PWZ20179.1"/>
    <property type="molecule type" value="Genomic_DNA"/>
</dbReference>
<accession>A0A3L6EGK0</accession>
<feature type="transmembrane region" description="Helical" evidence="10">
    <location>
        <begin position="592"/>
        <end position="611"/>
    </location>
</feature>
<comment type="pathway">
    <text evidence="2 10">Protein modification; protein glycosylation.</text>
</comment>
<evidence type="ECO:0000256" key="3">
    <source>
        <dbReference type="ARBA" id="ARBA00008715"/>
    </source>
</evidence>
<keyword evidence="7 10" id="KW-0256">Endoplasmic reticulum</keyword>
<evidence type="ECO:0000256" key="1">
    <source>
        <dbReference type="ARBA" id="ARBA00004477"/>
    </source>
</evidence>
<evidence type="ECO:0000256" key="8">
    <source>
        <dbReference type="ARBA" id="ARBA00022989"/>
    </source>
</evidence>
<evidence type="ECO:0000256" key="9">
    <source>
        <dbReference type="ARBA" id="ARBA00023136"/>
    </source>
</evidence>
<feature type="transmembrane region" description="Helical" evidence="10">
    <location>
        <begin position="421"/>
        <end position="441"/>
    </location>
</feature>
<comment type="subcellular location">
    <subcellularLocation>
        <location evidence="1 10">Endoplasmic reticulum membrane</location>
        <topology evidence="1 10">Multi-pass membrane protein</topology>
    </subcellularLocation>
</comment>
<dbReference type="GO" id="GO:0005789">
    <property type="term" value="C:endoplasmic reticulum membrane"/>
    <property type="evidence" value="ECO:0007669"/>
    <property type="project" value="UniProtKB-SubCell"/>
</dbReference>
<feature type="transmembrane region" description="Helical" evidence="10">
    <location>
        <begin position="315"/>
        <end position="338"/>
    </location>
</feature>
<evidence type="ECO:0000256" key="10">
    <source>
        <dbReference type="RuleBase" id="RU363110"/>
    </source>
</evidence>
<dbReference type="InterPro" id="IPR004856">
    <property type="entry name" value="Glyco_trans_ALG6/ALG8"/>
</dbReference>
<sequence length="621" mass="69330">MPASTHRGGATAPHSTDHSRRRLISSVPGTRTPAPPTHNGIPRRQSWHENSAHSAAAQQSEETPRPIQRDVAIPLPIPRSQPEPPSRAALMAYTTSPSTSTSTAAAVAWAFAAATCVKLLLVPTYRSTDFDVHRYWLALTHALPVRQWYTDTSSQWTLDYPPFFAYFSRLLSLPAPLVDATLISIPVRDATPFAHLIYLRLTVAFSDLLLLGSVLLLARDAQRKQRPFLALALVLWSPALLAVDHVHFQYNGFLIGLLLLSLHFLEQGWDLIGGVVFACLLCSKHLFLVAAPVYFMYLFRHYCCGRGVVKGLGRLVLMGSGVAAVFAAAFVPFVYYGQLRLVDVNLALNPMQQVISRLFPFGRGLCHAYWAPNFWVFYIILDKVLAFLLRRLGFNIAIPEASFTGGLVGDSSPFAVLPKVTPIATFLLVILAMTPCLIKAFSNPQPKHIIRWISYACTCGFMFGWHVHEKASLHFTIPLALIAMDSLNDARHYFLLSIVSCYSLFPLLFENQEYLIKVLLLLTYAALMWVGFTVHFAAKSDLEGKKINRSGSTVKKNGIIGWIGLSYLLGIAGIELWSQVFHHHVFGDRLPFLPLIMVSFYCGLGMMYSWVWQLVHIVRHT</sequence>
<dbReference type="EC" id="2.4.1.-" evidence="10"/>
<feature type="transmembrane region" description="Helical" evidence="10">
    <location>
        <begin position="559"/>
        <end position="580"/>
    </location>
</feature>
<keyword evidence="4 10" id="KW-0328">Glycosyltransferase</keyword>
<dbReference type="GO" id="GO:0016758">
    <property type="term" value="F:hexosyltransferase activity"/>
    <property type="evidence" value="ECO:0007669"/>
    <property type="project" value="InterPro"/>
</dbReference>
<keyword evidence="6 10" id="KW-0812">Transmembrane</keyword>
<dbReference type="ExpressionAtlas" id="A0A3L6EGK0">
    <property type="expression patterns" value="baseline and differential"/>
</dbReference>
<feature type="transmembrane region" description="Helical" evidence="10">
    <location>
        <begin position="229"/>
        <end position="248"/>
    </location>
</feature>
<feature type="region of interest" description="Disordered" evidence="11">
    <location>
        <begin position="1"/>
        <end position="66"/>
    </location>
</feature>
<feature type="transmembrane region" description="Helical" evidence="10">
    <location>
        <begin position="197"/>
        <end position="217"/>
    </location>
</feature>
<name>A0A3L6EGK0_MAIZE</name>
<evidence type="ECO:0000256" key="6">
    <source>
        <dbReference type="ARBA" id="ARBA00022692"/>
    </source>
</evidence>
<comment type="caution">
    <text evidence="12">The sequence shown here is derived from an EMBL/GenBank/DDBJ whole genome shotgun (WGS) entry which is preliminary data.</text>
</comment>
<dbReference type="AlphaFoldDB" id="A0A3L6EGK0"/>
<evidence type="ECO:0000313" key="12">
    <source>
        <dbReference type="EMBL" id="PWZ20179.1"/>
    </source>
</evidence>
<dbReference type="Pfam" id="PF03155">
    <property type="entry name" value="Alg6_Alg8"/>
    <property type="match status" value="1"/>
</dbReference>